<feature type="region of interest" description="Disordered" evidence="8">
    <location>
        <begin position="1059"/>
        <end position="1078"/>
    </location>
</feature>
<evidence type="ECO:0000313" key="10">
    <source>
        <dbReference type="EMBL" id="EFO88679.1"/>
    </source>
</evidence>
<dbReference type="PROSITE" id="PS00518">
    <property type="entry name" value="ZF_RING_1"/>
    <property type="match status" value="2"/>
</dbReference>
<evidence type="ECO:0000256" key="7">
    <source>
        <dbReference type="ARBA" id="ARBA00022833"/>
    </source>
</evidence>
<dbReference type="OrthoDB" id="61092at2759"/>
<dbReference type="GO" id="GO:0004842">
    <property type="term" value="F:ubiquitin-protein transferase activity"/>
    <property type="evidence" value="ECO:0007669"/>
    <property type="project" value="TreeGrafter"/>
</dbReference>
<dbReference type="HOGENOM" id="CLU_267882_0_0_1"/>
<dbReference type="PANTHER" id="PTHR22770:SF13">
    <property type="entry name" value="RING-TYPE DOMAIN-CONTAINING PROTEIN"/>
    <property type="match status" value="1"/>
</dbReference>
<proteinExistence type="predicted"/>
<dbReference type="Gene3D" id="3.30.40.10">
    <property type="entry name" value="Zinc/RING finger domain, C3HC4 (zinc finger)"/>
    <property type="match status" value="1"/>
</dbReference>
<dbReference type="PROSITE" id="PS51873">
    <property type="entry name" value="TRIAD"/>
    <property type="match status" value="1"/>
</dbReference>
<keyword evidence="4" id="KW-0677">Repeat</keyword>
<organism evidence="11">
    <name type="scientific">Caenorhabditis remanei</name>
    <name type="common">Caenorhabditis vulgaris</name>
    <dbReference type="NCBI Taxonomy" id="31234"/>
    <lineage>
        <taxon>Eukaryota</taxon>
        <taxon>Metazoa</taxon>
        <taxon>Ecdysozoa</taxon>
        <taxon>Nematoda</taxon>
        <taxon>Chromadorea</taxon>
        <taxon>Rhabditida</taxon>
        <taxon>Rhabditina</taxon>
        <taxon>Rhabditomorpha</taxon>
        <taxon>Rhabditoidea</taxon>
        <taxon>Rhabditidae</taxon>
        <taxon>Peloderinae</taxon>
        <taxon>Caenorhabditis</taxon>
    </lineage>
</organism>
<feature type="domain" description="RING-type" evidence="9">
    <location>
        <begin position="811"/>
        <end position="1036"/>
    </location>
</feature>
<dbReference type="GO" id="GO:0008270">
    <property type="term" value="F:zinc ion binding"/>
    <property type="evidence" value="ECO:0007669"/>
    <property type="project" value="UniProtKB-KW"/>
</dbReference>
<dbReference type="Gene3D" id="1.20.120.1750">
    <property type="match status" value="1"/>
</dbReference>
<evidence type="ECO:0000256" key="2">
    <source>
        <dbReference type="ARBA" id="ARBA00022679"/>
    </source>
</evidence>
<feature type="compositionally biased region" description="Acidic residues" evidence="8">
    <location>
        <begin position="1063"/>
        <end position="1078"/>
    </location>
</feature>
<dbReference type="InterPro" id="IPR044066">
    <property type="entry name" value="TRIAD_supradom"/>
</dbReference>
<reference evidence="10" key="1">
    <citation type="submission" date="2007-07" db="EMBL/GenBank/DDBJ databases">
        <title>PCAP assembly of the Caenorhabditis remanei genome.</title>
        <authorList>
            <consortium name="The Caenorhabditis remanei Sequencing Consortium"/>
            <person name="Wilson R.K."/>
        </authorList>
    </citation>
    <scope>NUCLEOTIDE SEQUENCE [LARGE SCALE GENOMIC DNA]</scope>
    <source>
        <strain evidence="10">PB4641</strain>
    </source>
</reference>
<keyword evidence="11" id="KW-1185">Reference proteome</keyword>
<evidence type="ECO:0000259" key="9">
    <source>
        <dbReference type="PROSITE" id="PS51873"/>
    </source>
</evidence>
<dbReference type="GO" id="GO:0043130">
    <property type="term" value="F:ubiquitin binding"/>
    <property type="evidence" value="ECO:0007669"/>
    <property type="project" value="TreeGrafter"/>
</dbReference>
<dbReference type="Pfam" id="PF01485">
    <property type="entry name" value="IBR"/>
    <property type="match status" value="2"/>
</dbReference>
<keyword evidence="2" id="KW-0808">Transferase</keyword>
<accession>E3M1A4</accession>
<dbReference type="SUPFAM" id="SSF57850">
    <property type="entry name" value="RING/U-box"/>
    <property type="match status" value="3"/>
</dbReference>
<dbReference type="GO" id="GO:0071797">
    <property type="term" value="C:LUBAC complex"/>
    <property type="evidence" value="ECO:0007669"/>
    <property type="project" value="TreeGrafter"/>
</dbReference>
<dbReference type="STRING" id="31234.E3M1A4"/>
<dbReference type="InterPro" id="IPR001841">
    <property type="entry name" value="Znf_RING"/>
</dbReference>
<dbReference type="InterPro" id="IPR017907">
    <property type="entry name" value="Znf_RING_CS"/>
</dbReference>
<dbReference type="InterPro" id="IPR002867">
    <property type="entry name" value="IBR_dom"/>
</dbReference>
<evidence type="ECO:0000313" key="11">
    <source>
        <dbReference type="Proteomes" id="UP000008281"/>
    </source>
</evidence>
<gene>
    <name evidence="10" type="ORF">CRE_06478</name>
</gene>
<evidence type="ECO:0000256" key="5">
    <source>
        <dbReference type="ARBA" id="ARBA00022771"/>
    </source>
</evidence>
<dbReference type="AlphaFoldDB" id="E3M1A4"/>
<keyword evidence="5" id="KW-0863">Zinc-finger</keyword>
<evidence type="ECO:0000256" key="3">
    <source>
        <dbReference type="ARBA" id="ARBA00022723"/>
    </source>
</evidence>
<dbReference type="InParanoid" id="E3M1A4"/>
<dbReference type="InterPro" id="IPR013083">
    <property type="entry name" value="Znf_RING/FYVE/PHD"/>
</dbReference>
<dbReference type="SMART" id="SM00184">
    <property type="entry name" value="RING"/>
    <property type="match status" value="2"/>
</dbReference>
<sequence>MTRQRRAKERVIPPSQLAWVCKPDDEWNSIAPTKEDIARAHFENRQLKRDFIPSVVSLDYRYIPEWPSCLEEVEEEYKLPNIDPCLPFQGRACGDATLLESGTTRGIDHAQFDALFYDLTMKAKHIFTPAWLKTAVMYPLGPEQIRKIKKNNYFKDIRYRLLVNNNNSTAILAVENIKNEEFTISIIENRLGEPSHKTGNIVIAAPNSGYAMHMRYGELPFHVLEANETPFALVFDEHYNPRGVFSPEVFYERSIECHVRSSRVLSDPEKAWLNTRCGRNDLRHRRIRLLEFNSPIERNVAVSNGLFEYLNVLFCDAMFSCTQPTDQIHLYITYEIEPKYLECVAVTVAHENDKQFVESSFNSHGLTVNYYNDNCRKEPSLKYDPSVKTMVLHNFPRHLRTFESRKWLIKRIASRNFFDLESIEPFTERDSDSNRYCSSIKNQEFKLLIEWQLYKSGYFNNIYRPIDAPWTDHMQGGLGARNLLRVVKERADIPWVVRRKNVGPNQPKEKFTIHFKNIDFGIRYIEPLLREYHKWPLCRNNSGDCYGPTFTPCFRRSFTISRAVRIAIRTPLYALDSRLRKTFSRLSKNEDVMMKNEESTYFGVRLHEEWRDGNDFGIIGVQGWSPQGIRHFGGRLLKLLTPKTFETTNHPELTFGIGEEYVRSLNQKYEGEVVVDIDKYRQTINLIGGRVTEAMNDLKTYSKNKGSIIMSVRIPLHFPFIDGRILEVLENVSIEQLAFILGVNRLEYNHQDKVILFEGSIEAHEKLVKGLEDISQEIYKREVRNREAPGKYHHCRNIYCVNLHNKISAIANQTCPTCMTEIGQSDFYRFHCGHNVCRLCVNVMIKNQIEAAELKFTCLEDGCEEFISPNEIMDIVLGDSRRIRDFDTMKLEELVMKMKDAVINNSHLSLKPCPTPDCLGIISKSNEATEEAKECNNCGHKYCRKCLLDIHSDRTCEEHARLQIPDASIQKYKEDSGSKNCPNCNHLVNKTDGCNHVQCQCKTHFCWVCLFQASESGPIYAHMQEEHGGHGGNYEIPEFEDGNIDVQRAIAENLRLQDRFPDDDWDTDETDDDFDQEEEDRLNREFLNQRGINPHLPLAEIRRINREHEAAAAMMRNLNLAEQHQVVPVPEVFEPAPTQAPEVLEEQRALQVPQVFMAHQETLGNDQIHQWPRAGFATAPQTAPVYQFTTEAERLEAERETRRALNIPEIPSGAARPARYLDEFPALLLEIWPEYYESADRRAVLLAWINESTNQDELDHRVSELFRYAQDGEDLDA</sequence>
<evidence type="ECO:0000256" key="1">
    <source>
        <dbReference type="ARBA" id="ARBA00004906"/>
    </source>
</evidence>
<dbReference type="EMBL" id="DS268421">
    <property type="protein sequence ID" value="EFO88679.1"/>
    <property type="molecule type" value="Genomic_DNA"/>
</dbReference>
<protein>
    <recommendedName>
        <fullName evidence="9">RING-type domain-containing protein</fullName>
    </recommendedName>
</protein>
<evidence type="ECO:0000256" key="6">
    <source>
        <dbReference type="ARBA" id="ARBA00022786"/>
    </source>
</evidence>
<dbReference type="PANTHER" id="PTHR22770">
    <property type="entry name" value="UBIQUITIN CONJUGATING ENZYME 7 INTERACTING PROTEIN-RELATED"/>
    <property type="match status" value="1"/>
</dbReference>
<dbReference type="eggNOG" id="KOG1812">
    <property type="taxonomic scope" value="Eukaryota"/>
</dbReference>
<comment type="pathway">
    <text evidence="1">Protein modification; protein ubiquitination.</text>
</comment>
<dbReference type="FunCoup" id="E3M1A4">
    <property type="interactions" value="1444"/>
</dbReference>
<dbReference type="InterPro" id="IPR051628">
    <property type="entry name" value="LUBAC_E3_Ligases"/>
</dbReference>
<keyword evidence="3" id="KW-0479">Metal-binding</keyword>
<dbReference type="CDD" id="cd20335">
    <property type="entry name" value="BRcat_RBR"/>
    <property type="match status" value="1"/>
</dbReference>
<dbReference type="OMA" id="DFYRLEC"/>
<dbReference type="Proteomes" id="UP000008281">
    <property type="component" value="Unassembled WGS sequence"/>
</dbReference>
<dbReference type="SMART" id="SM00647">
    <property type="entry name" value="IBR"/>
    <property type="match status" value="2"/>
</dbReference>
<evidence type="ECO:0000256" key="4">
    <source>
        <dbReference type="ARBA" id="ARBA00022737"/>
    </source>
</evidence>
<name>E3M1A4_CAERE</name>
<dbReference type="GO" id="GO:0043161">
    <property type="term" value="P:proteasome-mediated ubiquitin-dependent protein catabolic process"/>
    <property type="evidence" value="ECO:0007669"/>
    <property type="project" value="TreeGrafter"/>
</dbReference>
<keyword evidence="6" id="KW-0833">Ubl conjugation pathway</keyword>
<evidence type="ECO:0000256" key="8">
    <source>
        <dbReference type="SAM" id="MobiDB-lite"/>
    </source>
</evidence>
<dbReference type="GO" id="GO:0097039">
    <property type="term" value="P:protein linear polyubiquitination"/>
    <property type="evidence" value="ECO:0007669"/>
    <property type="project" value="TreeGrafter"/>
</dbReference>
<keyword evidence="7" id="KW-0862">Zinc</keyword>